<proteinExistence type="predicted"/>
<reference evidence="1" key="1">
    <citation type="submission" date="2013-11" db="EMBL/GenBank/DDBJ databases">
        <title>The Genome Sequence of Phytophthora parasitica CHvinca01.</title>
        <authorList>
            <consortium name="The Broad Institute Genomics Platform"/>
            <person name="Russ C."/>
            <person name="Tyler B."/>
            <person name="Panabieres F."/>
            <person name="Shan W."/>
            <person name="Tripathy S."/>
            <person name="Grunwald N."/>
            <person name="Machado M."/>
            <person name="Johnson C.S."/>
            <person name="Arredondo F."/>
            <person name="Hong C."/>
            <person name="Coffey M."/>
            <person name="Young S.K."/>
            <person name="Zeng Q."/>
            <person name="Gargeya S."/>
            <person name="Fitzgerald M."/>
            <person name="Abouelleil A."/>
            <person name="Alvarado L."/>
            <person name="Chapman S.B."/>
            <person name="Gainer-Dewar J."/>
            <person name="Goldberg J."/>
            <person name="Griggs A."/>
            <person name="Gujja S."/>
            <person name="Hansen M."/>
            <person name="Howarth C."/>
            <person name="Imamovic A."/>
            <person name="Ireland A."/>
            <person name="Larimer J."/>
            <person name="McCowan C."/>
            <person name="Murphy C."/>
            <person name="Pearson M."/>
            <person name="Poon T.W."/>
            <person name="Priest M."/>
            <person name="Roberts A."/>
            <person name="Saif S."/>
            <person name="Shea T."/>
            <person name="Sykes S."/>
            <person name="Wortman J."/>
            <person name="Nusbaum C."/>
            <person name="Birren B."/>
        </authorList>
    </citation>
    <scope>NUCLEOTIDE SEQUENCE [LARGE SCALE GENOMIC DNA]</scope>
    <source>
        <strain evidence="1">CHvinca01</strain>
    </source>
</reference>
<sequence>MVRRSNKCPKCEKRFPIHRNMKHHQGKEYACGYDYLKRVGRLHEYMYEGSPPPFIEAPPTTQPPPRRSAFNVQYYVDGHEVDDLDDLDDFY</sequence>
<organism evidence="1">
    <name type="scientific">Phytophthora nicotianae</name>
    <name type="common">Potato buckeye rot agent</name>
    <name type="synonym">Phytophthora parasitica</name>
    <dbReference type="NCBI Taxonomy" id="4792"/>
    <lineage>
        <taxon>Eukaryota</taxon>
        <taxon>Sar</taxon>
        <taxon>Stramenopiles</taxon>
        <taxon>Oomycota</taxon>
        <taxon>Peronosporomycetes</taxon>
        <taxon>Peronosporales</taxon>
        <taxon>Peronosporaceae</taxon>
        <taxon>Phytophthora</taxon>
    </lineage>
</organism>
<protein>
    <submittedName>
        <fullName evidence="1">Uncharacterized protein</fullName>
    </submittedName>
</protein>
<dbReference type="AlphaFoldDB" id="W2LRG2"/>
<gene>
    <name evidence="1" type="ORF">L917_03218</name>
</gene>
<name>W2LRG2_PHYNI</name>
<evidence type="ECO:0000313" key="1">
    <source>
        <dbReference type="EMBL" id="ETM00028.1"/>
    </source>
</evidence>
<dbReference type="EMBL" id="KI678193">
    <property type="protein sequence ID" value="ETM00028.1"/>
    <property type="molecule type" value="Genomic_DNA"/>
</dbReference>
<accession>W2LRG2</accession>
<dbReference type="Proteomes" id="UP000054423">
    <property type="component" value="Unassembled WGS sequence"/>
</dbReference>